<evidence type="ECO:0000256" key="1">
    <source>
        <dbReference type="SAM" id="Phobius"/>
    </source>
</evidence>
<dbReference type="Proteomes" id="UP001154265">
    <property type="component" value="Unassembled WGS sequence"/>
</dbReference>
<comment type="caution">
    <text evidence="2">The sequence shown here is derived from an EMBL/GenBank/DDBJ whole genome shotgun (WGS) entry which is preliminary data.</text>
</comment>
<dbReference type="EMBL" id="JAKKUT010000002">
    <property type="protein sequence ID" value="MDG2989943.1"/>
    <property type="molecule type" value="Genomic_DNA"/>
</dbReference>
<keyword evidence="1" id="KW-1133">Transmembrane helix</keyword>
<sequence length="281" mass="32586">MFDYLKSGISWFFKQHDLQSISSLAGIIVSVIVVIQTFGQIFGWLWRVQQFTTSGSNFTISPSPSSSDGWKSCDSKGQNTLCIPGNYYPRYLHPPSLGQKFSKWFFRVKAWFYKLASRSTPFIQRPKYYFSNYNSAGLDPVFDILFQNKTGTDIIITGLGIEICSVAHVMQAMGSPPARKIEFLEKYILQIPDINQEMRDRGLWNDPRVLETQSVNRKISVEKFQDMVSIERDGTFRYELWLNGYVKNIPTESIIRLWLQSNESSVFWSPYIRLTHISYEN</sequence>
<evidence type="ECO:0008006" key="4">
    <source>
        <dbReference type="Google" id="ProtNLM"/>
    </source>
</evidence>
<keyword evidence="1" id="KW-0472">Membrane</keyword>
<reference evidence="2" key="1">
    <citation type="journal article" date="2022" name="Genome Biol. Evol.">
        <title>A New Gene Family Diagnostic for Intracellular Biomineralization of Amorphous Ca Carbonates by Cyanobacteria.</title>
        <authorList>
            <person name="Benzerara K."/>
            <person name="Duprat E."/>
            <person name="Bitard-Feildel T."/>
            <person name="Caumes G."/>
            <person name="Cassier-Chauvat C."/>
            <person name="Chauvat F."/>
            <person name="Dezi M."/>
            <person name="Diop S.I."/>
            <person name="Gaschignard G."/>
            <person name="Gorgen S."/>
            <person name="Gugger M."/>
            <person name="Lopez-Garcia P."/>
            <person name="Millet M."/>
            <person name="Skouri-Panet F."/>
            <person name="Moreira D."/>
            <person name="Callebaut I."/>
        </authorList>
    </citation>
    <scope>NUCLEOTIDE SEQUENCE</scope>
    <source>
        <strain evidence="2">G9</strain>
    </source>
</reference>
<feature type="transmembrane region" description="Helical" evidence="1">
    <location>
        <begin position="21"/>
        <end position="46"/>
    </location>
</feature>
<accession>A0ABT6EXX4</accession>
<evidence type="ECO:0000313" key="3">
    <source>
        <dbReference type="Proteomes" id="UP001154265"/>
    </source>
</evidence>
<dbReference type="RefSeq" id="WP_277865867.1">
    <property type="nucleotide sequence ID" value="NZ_JAKKUT010000002.1"/>
</dbReference>
<name>A0ABT6EXX4_9SYNE</name>
<evidence type="ECO:0000313" key="2">
    <source>
        <dbReference type="EMBL" id="MDG2989943.1"/>
    </source>
</evidence>
<reference evidence="2" key="2">
    <citation type="submission" date="2022-01" db="EMBL/GenBank/DDBJ databases">
        <authorList>
            <person name="Zivanovic Y."/>
            <person name="Moreira D."/>
            <person name="Lopez-Garcia P."/>
        </authorList>
    </citation>
    <scope>NUCLEOTIDE SEQUENCE</scope>
    <source>
        <strain evidence="2">G9</strain>
    </source>
</reference>
<keyword evidence="1" id="KW-0812">Transmembrane</keyword>
<keyword evidence="3" id="KW-1185">Reference proteome</keyword>
<protein>
    <recommendedName>
        <fullName evidence="4">Isochorismatase-like domain-containing protein</fullName>
    </recommendedName>
</protein>
<gene>
    <name evidence="2" type="ORF">L3556_03195</name>
</gene>
<organism evidence="2 3">
    <name type="scientific">Candidatus Synechococcus calcipolaris G9</name>
    <dbReference type="NCBI Taxonomy" id="1497997"/>
    <lineage>
        <taxon>Bacteria</taxon>
        <taxon>Bacillati</taxon>
        <taxon>Cyanobacteriota</taxon>
        <taxon>Cyanophyceae</taxon>
        <taxon>Synechococcales</taxon>
        <taxon>Synechococcaceae</taxon>
        <taxon>Synechococcus</taxon>
    </lineage>
</organism>
<proteinExistence type="predicted"/>